<dbReference type="PANTHER" id="PTHR43555:SF1">
    <property type="entry name" value="PHOSPHORIBOSYLFORMYLGLYCINAMIDINE SYNTHASE SUBUNIT PURL"/>
    <property type="match status" value="1"/>
</dbReference>
<dbReference type="AlphaFoldDB" id="A0A383E3Z3"/>
<dbReference type="PANTHER" id="PTHR43555">
    <property type="entry name" value="PHOSPHORIBOSYLFORMYLGLYCINAMIDINE SYNTHASE SUBUNIT PURL"/>
    <property type="match status" value="1"/>
</dbReference>
<dbReference type="InterPro" id="IPR036676">
    <property type="entry name" value="PurM-like_C_sf"/>
</dbReference>
<dbReference type="Gene3D" id="3.90.650.10">
    <property type="entry name" value="PurM-like C-terminal domain"/>
    <property type="match status" value="1"/>
</dbReference>
<gene>
    <name evidence="1" type="ORF">METZ01_LOCUS504027</name>
</gene>
<accession>A0A383E3Z3</accession>
<evidence type="ECO:0008006" key="2">
    <source>
        <dbReference type="Google" id="ProtNLM"/>
    </source>
</evidence>
<dbReference type="EMBL" id="UINC01222402">
    <property type="protein sequence ID" value="SVE51173.1"/>
    <property type="molecule type" value="Genomic_DNA"/>
</dbReference>
<dbReference type="SUPFAM" id="SSF56042">
    <property type="entry name" value="PurM C-terminal domain-like"/>
    <property type="match status" value="1"/>
</dbReference>
<dbReference type="GO" id="GO:0006189">
    <property type="term" value="P:'de novo' IMP biosynthetic process"/>
    <property type="evidence" value="ECO:0007669"/>
    <property type="project" value="InterPro"/>
</dbReference>
<reference evidence="1" key="1">
    <citation type="submission" date="2018-05" db="EMBL/GenBank/DDBJ databases">
        <authorList>
            <person name="Lanie J.A."/>
            <person name="Ng W.-L."/>
            <person name="Kazmierczak K.M."/>
            <person name="Andrzejewski T.M."/>
            <person name="Davidsen T.M."/>
            <person name="Wayne K.J."/>
            <person name="Tettelin H."/>
            <person name="Glass J.I."/>
            <person name="Rusch D."/>
            <person name="Podicherti R."/>
            <person name="Tsui H.-C.T."/>
            <person name="Winkler M.E."/>
        </authorList>
    </citation>
    <scope>NUCLEOTIDE SEQUENCE</scope>
</reference>
<feature type="non-terminal residue" evidence="1">
    <location>
        <position position="1"/>
    </location>
</feature>
<evidence type="ECO:0000313" key="1">
    <source>
        <dbReference type="EMBL" id="SVE51173.1"/>
    </source>
</evidence>
<name>A0A383E3Z3_9ZZZZ</name>
<sequence length="149" mass="16540">IKGELGHSLYEEVIGLRSDQNQPIFDSTLEYNINQALVQAVSTGVIKKVITFSKGGLATALLGLYLKLNCEYGIKIHISRKLKQEELLFGESFGSALVVIGEKELMEFQRICMLHGIPSSTIGRLQIKKEISVNNILTIPEKVLKTLPE</sequence>
<organism evidence="1">
    <name type="scientific">marine metagenome</name>
    <dbReference type="NCBI Taxonomy" id="408172"/>
    <lineage>
        <taxon>unclassified sequences</taxon>
        <taxon>metagenomes</taxon>
        <taxon>ecological metagenomes</taxon>
    </lineage>
</organism>
<protein>
    <recommendedName>
        <fullName evidence="2">PurM-like C-terminal domain-containing protein</fullName>
    </recommendedName>
</protein>
<dbReference type="InterPro" id="IPR010074">
    <property type="entry name" value="PRibForGlyAmidine_synth_PurL"/>
</dbReference>
<dbReference type="GO" id="GO:0004642">
    <property type="term" value="F:phosphoribosylformylglycinamidine synthase activity"/>
    <property type="evidence" value="ECO:0007669"/>
    <property type="project" value="InterPro"/>
</dbReference>
<proteinExistence type="predicted"/>